<dbReference type="EMBL" id="FWYC01000010">
    <property type="protein sequence ID" value="SMD12579.1"/>
    <property type="molecule type" value="Genomic_DNA"/>
</dbReference>
<accession>A0A1W2ESB0</accession>
<dbReference type="Proteomes" id="UP000192840">
    <property type="component" value="Unassembled WGS sequence"/>
</dbReference>
<keyword evidence="2" id="KW-1185">Reference proteome</keyword>
<evidence type="ECO:0000313" key="1">
    <source>
        <dbReference type="EMBL" id="SMD12579.1"/>
    </source>
</evidence>
<organism evidence="1 2">
    <name type="scientific">Lentzea albidocapillata</name>
    <dbReference type="NCBI Taxonomy" id="40571"/>
    <lineage>
        <taxon>Bacteria</taxon>
        <taxon>Bacillati</taxon>
        <taxon>Actinomycetota</taxon>
        <taxon>Actinomycetes</taxon>
        <taxon>Pseudonocardiales</taxon>
        <taxon>Pseudonocardiaceae</taxon>
        <taxon>Lentzea</taxon>
    </lineage>
</organism>
<protein>
    <submittedName>
        <fullName evidence="1">Uncharacterized protein</fullName>
    </submittedName>
</protein>
<dbReference type="STRING" id="40571.SAMN05660733_04467"/>
<reference evidence="2" key="1">
    <citation type="submission" date="2017-04" db="EMBL/GenBank/DDBJ databases">
        <authorList>
            <person name="Varghese N."/>
            <person name="Submissions S."/>
        </authorList>
    </citation>
    <scope>NUCLEOTIDE SEQUENCE [LARGE SCALE GENOMIC DNA]</scope>
    <source>
        <strain evidence="2">DSM 44073</strain>
    </source>
</reference>
<proteinExistence type="predicted"/>
<sequence>MIARCLTASLRTTLRTMNEWTPEAIKAEIDYRRGNAVCNWRRSNGRGPSWLSRMMHRTISRAR</sequence>
<dbReference type="AlphaFoldDB" id="A0A1W2ESB0"/>
<gene>
    <name evidence="1" type="ORF">SAMN05660733_04467</name>
</gene>
<evidence type="ECO:0000313" key="2">
    <source>
        <dbReference type="Proteomes" id="UP000192840"/>
    </source>
</evidence>
<name>A0A1W2ESB0_9PSEU</name>